<dbReference type="PATRIC" id="fig|1434111.4.peg.3490"/>
<dbReference type="PANTHER" id="PTHR30255">
    <property type="entry name" value="SINGLE-STRANDED-DNA-SPECIFIC EXONUCLEASE RECJ"/>
    <property type="match status" value="1"/>
</dbReference>
<dbReference type="PANTHER" id="PTHR30255:SF3">
    <property type="entry name" value="SINGLE-STRANDED-DNA-SPECIFIC EXONUCLEASE RECJ"/>
    <property type="match status" value="1"/>
</dbReference>
<dbReference type="EC" id="3.1.-.-" evidence="4"/>
<dbReference type="EMBL" id="CP009515">
    <property type="protein sequence ID" value="AKB75894.1"/>
    <property type="molecule type" value="Genomic_DNA"/>
</dbReference>
<dbReference type="Pfam" id="PF21763">
    <property type="entry name" value="DHH_CID"/>
    <property type="match status" value="1"/>
</dbReference>
<dbReference type="GeneID" id="24807482"/>
<accession>A0A0E3S4C6</accession>
<dbReference type="Proteomes" id="UP000033072">
    <property type="component" value="Chromosome"/>
</dbReference>
<evidence type="ECO:0000259" key="2">
    <source>
        <dbReference type="Pfam" id="PF02272"/>
    </source>
</evidence>
<dbReference type="Gene3D" id="3.90.1640.30">
    <property type="match status" value="1"/>
</dbReference>
<keyword evidence="4" id="KW-0378">Hydrolase</keyword>
<feature type="domain" description="DHHA1" evidence="2">
    <location>
        <begin position="363"/>
        <end position="456"/>
    </location>
</feature>
<feature type="domain" description="DHH-CID" evidence="3">
    <location>
        <begin position="190"/>
        <end position="273"/>
    </location>
</feature>
<protein>
    <submittedName>
        <fullName evidence="4">Single-stranded-DNA-specific exonuclease RecJ</fullName>
        <ecNumber evidence="4">3.1.-.-</ecNumber>
    </submittedName>
</protein>
<organism evidence="4 5">
    <name type="scientific">Methanosarcina lacustris Z-7289</name>
    <dbReference type="NCBI Taxonomy" id="1434111"/>
    <lineage>
        <taxon>Archaea</taxon>
        <taxon>Methanobacteriati</taxon>
        <taxon>Methanobacteriota</taxon>
        <taxon>Stenosarchaea group</taxon>
        <taxon>Methanomicrobia</taxon>
        <taxon>Methanosarcinales</taxon>
        <taxon>Methanosarcinaceae</taxon>
        <taxon>Methanosarcina</taxon>
    </lineage>
</organism>
<evidence type="ECO:0000259" key="1">
    <source>
        <dbReference type="Pfam" id="PF01368"/>
    </source>
</evidence>
<dbReference type="InterPro" id="IPR001667">
    <property type="entry name" value="DDH_dom"/>
</dbReference>
<reference evidence="4 5" key="1">
    <citation type="submission" date="2014-07" db="EMBL/GenBank/DDBJ databases">
        <title>Methanogenic archaea and the global carbon cycle.</title>
        <authorList>
            <person name="Henriksen J.R."/>
            <person name="Luke J."/>
            <person name="Reinhart S."/>
            <person name="Benedict M.N."/>
            <person name="Youngblut N.D."/>
            <person name="Metcalf M.E."/>
            <person name="Whitaker R.J."/>
            <person name="Metcalf W.W."/>
        </authorList>
    </citation>
    <scope>NUCLEOTIDE SEQUENCE [LARGE SCALE GENOMIC DNA]</scope>
    <source>
        <strain evidence="4 5">Z-7289</strain>
    </source>
</reference>
<dbReference type="SUPFAM" id="SSF64182">
    <property type="entry name" value="DHH phosphoesterases"/>
    <property type="match status" value="1"/>
</dbReference>
<evidence type="ECO:0000313" key="4">
    <source>
        <dbReference type="EMBL" id="AKB75894.1"/>
    </source>
</evidence>
<dbReference type="InterPro" id="IPR048515">
    <property type="entry name" value="DHH_CID"/>
</dbReference>
<keyword evidence="4" id="KW-0269">Exonuclease</keyword>
<evidence type="ECO:0000313" key="5">
    <source>
        <dbReference type="Proteomes" id="UP000033072"/>
    </source>
</evidence>
<feature type="domain" description="DDH" evidence="1">
    <location>
        <begin position="25"/>
        <end position="137"/>
    </location>
</feature>
<dbReference type="OrthoDB" id="36101at2157"/>
<dbReference type="STRING" id="1434111.MSLAZ_2633"/>
<name>A0A0E3S4C6_9EURY</name>
<dbReference type="GO" id="GO:0004527">
    <property type="term" value="F:exonuclease activity"/>
    <property type="evidence" value="ECO:0007669"/>
    <property type="project" value="UniProtKB-KW"/>
</dbReference>
<proteinExistence type="predicted"/>
<sequence>MTEMMEAFRKEAGKCAEEIRKHRSVQVVSHIDADGLTSAGIICTALERENIEYTARFVKQLDEKALDIIANENPEFVIFTDLGSGMCEHIKSRGINAVVSDHHQPQGTLELHLNPHLFGANGSYELSGSGTTYLLASALGKNIDLSPLAIVGAVGDMQHLKMGQLVGINREILEEGVRGEHLEFKKDLTLFGKQTRPIYKLLQYSSDPYLPGLTGNEEACIEFLHSLNIHHSQDERWRRWIELEVSEKQKIVSGLFQYCLKSGIPSYKIERLISEVYVLLNEREGTEMRDASEFSTLLNATARYDHADIGLAVCMGDRETAYEDAKKLLAEHRQNLVNGLMYVKENGITQLDNIQYFDAGSQIKETIVGIIAGMSSTIVENRNLPIIAFAKTEGGIKVSARGTQDLIRRGVNLSEAMSTVSAEVGGAGGGHDIAAGATIPENVKDEFARKLDLFIGEQLRRKANSR</sequence>
<dbReference type="InterPro" id="IPR051673">
    <property type="entry name" value="SSDNA_exonuclease_RecJ"/>
</dbReference>
<keyword evidence="5" id="KW-1185">Reference proteome</keyword>
<dbReference type="Pfam" id="PF02272">
    <property type="entry name" value="DHHA1"/>
    <property type="match status" value="1"/>
</dbReference>
<dbReference type="Gene3D" id="3.10.310.30">
    <property type="match status" value="1"/>
</dbReference>
<dbReference type="HOGENOM" id="CLU_042622_0_0_2"/>
<dbReference type="InterPro" id="IPR038763">
    <property type="entry name" value="DHH_sf"/>
</dbReference>
<evidence type="ECO:0000259" key="3">
    <source>
        <dbReference type="Pfam" id="PF21763"/>
    </source>
</evidence>
<dbReference type="GO" id="GO:0003676">
    <property type="term" value="F:nucleic acid binding"/>
    <property type="evidence" value="ECO:0007669"/>
    <property type="project" value="InterPro"/>
</dbReference>
<gene>
    <name evidence="4" type="ORF">MSLAZ_2633</name>
</gene>
<dbReference type="RefSeq" id="WP_048127771.1">
    <property type="nucleotide sequence ID" value="NZ_CP009515.1"/>
</dbReference>
<dbReference type="AlphaFoldDB" id="A0A0E3S4C6"/>
<keyword evidence="4" id="KW-0540">Nuclease</keyword>
<dbReference type="KEGG" id="mls:MSLAZ_2633"/>
<dbReference type="Pfam" id="PF01368">
    <property type="entry name" value="DHH"/>
    <property type="match status" value="1"/>
</dbReference>
<dbReference type="InterPro" id="IPR003156">
    <property type="entry name" value="DHHA1_dom"/>
</dbReference>